<keyword evidence="1" id="KW-1133">Transmembrane helix</keyword>
<evidence type="ECO:0000313" key="3">
    <source>
        <dbReference type="EMBL" id="CAL6063702.1"/>
    </source>
</evidence>
<organism evidence="2">
    <name type="scientific">Hexamita inflata</name>
    <dbReference type="NCBI Taxonomy" id="28002"/>
    <lineage>
        <taxon>Eukaryota</taxon>
        <taxon>Metamonada</taxon>
        <taxon>Diplomonadida</taxon>
        <taxon>Hexamitidae</taxon>
        <taxon>Hexamitinae</taxon>
        <taxon>Hexamita</taxon>
    </lineage>
</organism>
<dbReference type="Proteomes" id="UP001642409">
    <property type="component" value="Unassembled WGS sequence"/>
</dbReference>
<evidence type="ECO:0000313" key="4">
    <source>
        <dbReference type="Proteomes" id="UP001642409"/>
    </source>
</evidence>
<evidence type="ECO:0000256" key="1">
    <source>
        <dbReference type="SAM" id="Phobius"/>
    </source>
</evidence>
<name>A0AA86PVW5_9EUKA</name>
<accession>A0AA86PVW5</accession>
<comment type="caution">
    <text evidence="2">The sequence shown here is derived from an EMBL/GenBank/DDBJ whole genome shotgun (WGS) entry which is preliminary data.</text>
</comment>
<gene>
    <name evidence="2" type="ORF">HINF_LOCUS34879</name>
    <name evidence="3" type="ORF">HINF_LOCUS51000</name>
</gene>
<keyword evidence="1" id="KW-0472">Membrane</keyword>
<keyword evidence="1" id="KW-0812">Transmembrane</keyword>
<feature type="transmembrane region" description="Helical" evidence="1">
    <location>
        <begin position="54"/>
        <end position="72"/>
    </location>
</feature>
<protein>
    <submittedName>
        <fullName evidence="3">Hypothetical_protein</fullName>
    </submittedName>
</protein>
<proteinExistence type="predicted"/>
<dbReference type="EMBL" id="CAXDID020000247">
    <property type="protein sequence ID" value="CAL6063702.1"/>
    <property type="molecule type" value="Genomic_DNA"/>
</dbReference>
<feature type="transmembrane region" description="Helical" evidence="1">
    <location>
        <begin position="6"/>
        <end position="28"/>
    </location>
</feature>
<keyword evidence="4" id="KW-1185">Reference proteome</keyword>
<dbReference type="AlphaFoldDB" id="A0AA86PVW5"/>
<evidence type="ECO:0000313" key="2">
    <source>
        <dbReference type="EMBL" id="CAI9947234.1"/>
    </source>
</evidence>
<reference evidence="2" key="1">
    <citation type="submission" date="2023-06" db="EMBL/GenBank/DDBJ databases">
        <authorList>
            <person name="Kurt Z."/>
        </authorList>
    </citation>
    <scope>NUCLEOTIDE SEQUENCE</scope>
</reference>
<dbReference type="EMBL" id="CATOUU010000774">
    <property type="protein sequence ID" value="CAI9947234.1"/>
    <property type="molecule type" value="Genomic_DNA"/>
</dbReference>
<reference evidence="3 4" key="2">
    <citation type="submission" date="2024-07" db="EMBL/GenBank/DDBJ databases">
        <authorList>
            <person name="Akdeniz Z."/>
        </authorList>
    </citation>
    <scope>NUCLEOTIDE SEQUENCE [LARGE SCALE GENOMIC DNA]</scope>
</reference>
<sequence length="100" mass="11552">MKPLTATIILSVCYLLLSLTISYILYFFQFKCNWFPSFTKCYQKAPAIEIAKKICAWIVIFIGLSADSYLFGQELGKCMKAKSDKKQQQRIKRVNLVLVE</sequence>